<dbReference type="EMBL" id="JAEUBE010000158">
    <property type="protein sequence ID" value="KAH3668229.1"/>
    <property type="molecule type" value="Genomic_DNA"/>
</dbReference>
<dbReference type="AlphaFoldDB" id="A0A9P8PB45"/>
<reference evidence="2" key="1">
    <citation type="journal article" date="2021" name="Open Biol.">
        <title>Shared evolutionary footprints suggest mitochondrial oxidative damage underlies multiple complex I losses in fungi.</title>
        <authorList>
            <person name="Schikora-Tamarit M.A."/>
            <person name="Marcet-Houben M."/>
            <person name="Nosek J."/>
            <person name="Gabaldon T."/>
        </authorList>
    </citation>
    <scope>NUCLEOTIDE SEQUENCE</scope>
    <source>
        <strain evidence="2">CBS6075</strain>
    </source>
</reference>
<feature type="compositionally biased region" description="Low complexity" evidence="1">
    <location>
        <begin position="266"/>
        <end position="275"/>
    </location>
</feature>
<feature type="region of interest" description="Disordered" evidence="1">
    <location>
        <begin position="254"/>
        <end position="278"/>
    </location>
</feature>
<comment type="caution">
    <text evidence="2">The sequence shown here is derived from an EMBL/GenBank/DDBJ whole genome shotgun (WGS) entry which is preliminary data.</text>
</comment>
<dbReference type="GeneID" id="70233950"/>
<evidence type="ECO:0000256" key="1">
    <source>
        <dbReference type="SAM" id="MobiDB-lite"/>
    </source>
</evidence>
<dbReference type="OrthoDB" id="5150009at2759"/>
<name>A0A9P8PB45_9ASCO</name>
<protein>
    <submittedName>
        <fullName evidence="2">Uncharacterized protein</fullName>
    </submittedName>
</protein>
<evidence type="ECO:0000313" key="2">
    <source>
        <dbReference type="EMBL" id="KAH3668229.1"/>
    </source>
</evidence>
<proteinExistence type="predicted"/>
<evidence type="ECO:0000313" key="3">
    <source>
        <dbReference type="Proteomes" id="UP000769157"/>
    </source>
</evidence>
<accession>A0A9P8PB45</accession>
<organism evidence="2 3">
    <name type="scientific">Ogataea philodendri</name>
    <dbReference type="NCBI Taxonomy" id="1378263"/>
    <lineage>
        <taxon>Eukaryota</taxon>
        <taxon>Fungi</taxon>
        <taxon>Dikarya</taxon>
        <taxon>Ascomycota</taxon>
        <taxon>Saccharomycotina</taxon>
        <taxon>Pichiomycetes</taxon>
        <taxon>Pichiales</taxon>
        <taxon>Pichiaceae</taxon>
        <taxon>Ogataea</taxon>
    </lineage>
</organism>
<feature type="compositionally biased region" description="Polar residues" evidence="1">
    <location>
        <begin position="373"/>
        <end position="390"/>
    </location>
</feature>
<sequence>MSVRNSLAKVCLVASPLSFLRFDSTWVPRVKSGNLLQSGRLRQLGADLFDQVLVVQSSSQTPEEEPTSVAPLQLLTDGALGHHASSSVVQVGKLHGNLSINRKQLLLSLAQLFGQSSLLLGTDTFGSNLGTQALALVIQTVHVDGWVNNDPRSTSQFSGWRDVCEDWLLEVHKSVHNISSVLENLVVHVSLTTRESSPVGQNHQWQLLTVVEVTDGLSSLEGRVWIPNLTGFLHQHLGRILVGGVGRSQILHSSGLHTDNTHRNTSKTGSTNNNSLGPSRQCFLERATVEQTGLEVVLGTSTFDQPSDVVSLVLDWLVVAGSQVRNTISVHDLCTTKLQVGRVDFSTKNLVDGWSTGQNDRLTFDLDSSLTKSNQVSTDTNRSAGNQSDGENVLVSSGGGTGNQTGPLQTLNTKTFLHTNDGSDDITFFTVLNNSLGGDTAALSGLVKSLKVLRSQVQVGESLAWVCWIVPINLVIWQELFGNTNSGTRVGRKVDSWDTQASSILSDLVEETVLFWTKGTNLEGDVVGNNGNLSSSWILWGFGGDLESHHTNVICTRLSFNLSQTSRIVGDQLNVLEDVFISAHDSDLCTSDSQTPKSSSKTFQETTKGTLNIFRSNVEHSTEIDEDVVQVGVGGVNDLQSVQDITHQSVCFRCQVIWGSDVIFDRSSTDDTSGEVSLVNSRRVLCNGFVDMDISVLGLHRLDVEVGQSTQLQLESKCWLNVSDHFVFNVGTIGSLVGEVFRIRTDFVTDNKSDSSNQSILQFVSVEVDDSGDFFLNFLLSFVSLGRTNENVTNVDWLRAFTDGSQFQTFTQDLVNIINVGSRNQNTGSERLRVIFVDHKGQIRDGKSSVHGGWRLDVTQGLRNGVVSSSGKGWQLKSPCNNWGRLGRSNVVLDFSNRVSSVSSSDINLSGSSSDPWV</sequence>
<feature type="region of interest" description="Disordered" evidence="1">
    <location>
        <begin position="373"/>
        <end position="408"/>
    </location>
</feature>
<dbReference type="RefSeq" id="XP_046062643.1">
    <property type="nucleotide sequence ID" value="XM_046202803.1"/>
</dbReference>
<gene>
    <name evidence="2" type="ORF">OGAPHI_001983</name>
</gene>
<reference evidence="2" key="2">
    <citation type="submission" date="2021-01" db="EMBL/GenBank/DDBJ databases">
        <authorList>
            <person name="Schikora-Tamarit M.A."/>
        </authorList>
    </citation>
    <scope>NUCLEOTIDE SEQUENCE</scope>
    <source>
        <strain evidence="2">CBS6075</strain>
    </source>
</reference>
<keyword evidence="3" id="KW-1185">Reference proteome</keyword>
<dbReference type="Proteomes" id="UP000769157">
    <property type="component" value="Unassembled WGS sequence"/>
</dbReference>